<feature type="compositionally biased region" description="Pro residues" evidence="1">
    <location>
        <begin position="1"/>
        <end position="21"/>
    </location>
</feature>
<dbReference type="AlphaFoldDB" id="A0A6M4IK79"/>
<keyword evidence="2" id="KW-0812">Transmembrane</keyword>
<evidence type="ECO:0000256" key="1">
    <source>
        <dbReference type="SAM" id="MobiDB-lite"/>
    </source>
</evidence>
<feature type="transmembrane region" description="Helical" evidence="2">
    <location>
        <begin position="56"/>
        <end position="77"/>
    </location>
</feature>
<keyword evidence="2" id="KW-0472">Membrane</keyword>
<protein>
    <submittedName>
        <fullName evidence="3">Uncharacterized protein</fullName>
    </submittedName>
</protein>
<organism evidence="3 4">
    <name type="scientific">Gemmatimonas groenlandica</name>
    <dbReference type="NCBI Taxonomy" id="2732249"/>
    <lineage>
        <taxon>Bacteria</taxon>
        <taxon>Pseudomonadati</taxon>
        <taxon>Gemmatimonadota</taxon>
        <taxon>Gemmatimonadia</taxon>
        <taxon>Gemmatimonadales</taxon>
        <taxon>Gemmatimonadaceae</taxon>
        <taxon>Gemmatimonas</taxon>
    </lineage>
</organism>
<dbReference type="Proteomes" id="UP000500938">
    <property type="component" value="Chromosome"/>
</dbReference>
<gene>
    <name evidence="3" type="ORF">HKW67_08065</name>
</gene>
<dbReference type="KEGG" id="ggr:HKW67_08065"/>
<evidence type="ECO:0000313" key="4">
    <source>
        <dbReference type="Proteomes" id="UP000500938"/>
    </source>
</evidence>
<name>A0A6M4IK79_9BACT</name>
<feature type="compositionally biased region" description="Low complexity" evidence="1">
    <location>
        <begin position="116"/>
        <end position="133"/>
    </location>
</feature>
<dbReference type="EMBL" id="CP053085">
    <property type="protein sequence ID" value="QJR35464.1"/>
    <property type="molecule type" value="Genomic_DNA"/>
</dbReference>
<proteinExistence type="predicted"/>
<feature type="compositionally biased region" description="Basic and acidic residues" evidence="1">
    <location>
        <begin position="320"/>
        <end position="330"/>
    </location>
</feature>
<evidence type="ECO:0000313" key="3">
    <source>
        <dbReference type="EMBL" id="QJR35464.1"/>
    </source>
</evidence>
<feature type="region of interest" description="Disordered" evidence="1">
    <location>
        <begin position="320"/>
        <end position="346"/>
    </location>
</feature>
<evidence type="ECO:0000256" key="2">
    <source>
        <dbReference type="SAM" id="Phobius"/>
    </source>
</evidence>
<feature type="region of interest" description="Disordered" evidence="1">
    <location>
        <begin position="108"/>
        <end position="169"/>
    </location>
</feature>
<feature type="region of interest" description="Disordered" evidence="1">
    <location>
        <begin position="1"/>
        <end position="51"/>
    </location>
</feature>
<keyword evidence="4" id="KW-1185">Reference proteome</keyword>
<sequence>MSPIPPPRSRQPSGDTPPVPPAGESSAPNGSRTRGALSARARSGGSVREKQRASRAVLIAVGIHLLVGVVLVQVLTFGHGIPSWLRFGSGEPPIEERLTYVAPREQPKPVAQVKKPTPQTTTTTRPAVTMPVTSGPEVVSAPSAPRDTGSGAAVGQGDGSGIGAGDPNVRGVRPGYFDGRVWRDPVVVGNAGGGGGGDRADNLDSIMGFILTQAADSLDSLNRAQGRTGRKPGDWTKTGKNGEKWGWDSQGIRLGKVMIPNALLALLPLNAGTAGRMSGNMSQMESERRLATSRTDIMRMSERGMGEADFRKIVNELRDRREKERRDRLKAPSATVAAPVKSGGDR</sequence>
<feature type="region of interest" description="Disordered" evidence="1">
    <location>
        <begin position="223"/>
        <end position="242"/>
    </location>
</feature>
<dbReference type="RefSeq" id="WP_171224894.1">
    <property type="nucleotide sequence ID" value="NZ_CP053085.1"/>
</dbReference>
<feature type="compositionally biased region" description="Gly residues" evidence="1">
    <location>
        <begin position="152"/>
        <end position="164"/>
    </location>
</feature>
<accession>A0A6M4IK79</accession>
<keyword evidence="2" id="KW-1133">Transmembrane helix</keyword>
<reference evidence="3 4" key="1">
    <citation type="submission" date="2020-05" db="EMBL/GenBank/DDBJ databases">
        <title>Complete genome sequence of Gemmatimonas greenlandica TET16.</title>
        <authorList>
            <person name="Zeng Y."/>
        </authorList>
    </citation>
    <scope>NUCLEOTIDE SEQUENCE [LARGE SCALE GENOMIC DNA]</scope>
    <source>
        <strain evidence="3 4">TET16</strain>
    </source>
</reference>